<dbReference type="RefSeq" id="WP_349219829.1">
    <property type="nucleotide sequence ID" value="NZ_JBBMFD010000015.1"/>
</dbReference>
<sequence>MCEDNDIRIAGSHPSREISSSADLDAEASLRELSREKENGNLEKARGLGAAAAAEVYADNGESFFGMDSSENAQMREQRQMLLAFAAVVGFDKYVPNAHCARAALSTFYETLKRDAPQIYDDVERSFAFSFYFLEYHRGRDVAAAIGQTFAMLCGRPGDSVCAQLGKALYLRFLDVIQSMAEHTGFVKEEPAGKEESR</sequence>
<dbReference type="EMBL" id="JBBMFD010000015">
    <property type="protein sequence ID" value="MEQ2440990.1"/>
    <property type="molecule type" value="Genomic_DNA"/>
</dbReference>
<keyword evidence="2" id="KW-1185">Reference proteome</keyword>
<comment type="caution">
    <text evidence="1">The sequence shown here is derived from an EMBL/GenBank/DDBJ whole genome shotgun (WGS) entry which is preliminary data.</text>
</comment>
<name>A0ABV1E128_9FIRM</name>
<dbReference type="Proteomes" id="UP001489509">
    <property type="component" value="Unassembled WGS sequence"/>
</dbReference>
<protein>
    <submittedName>
        <fullName evidence="1">Uncharacterized protein</fullName>
    </submittedName>
</protein>
<accession>A0ABV1E128</accession>
<reference evidence="1 2" key="1">
    <citation type="submission" date="2024-03" db="EMBL/GenBank/DDBJ databases">
        <title>Human intestinal bacterial collection.</title>
        <authorList>
            <person name="Pauvert C."/>
            <person name="Hitch T.C.A."/>
            <person name="Clavel T."/>
        </authorList>
    </citation>
    <scope>NUCLEOTIDE SEQUENCE [LARGE SCALE GENOMIC DNA]</scope>
    <source>
        <strain evidence="1 2">CLA-JM-H44</strain>
    </source>
</reference>
<organism evidence="1 2">
    <name type="scientific">Solibaculum intestinale</name>
    <dbReference type="NCBI Taxonomy" id="3133165"/>
    <lineage>
        <taxon>Bacteria</taxon>
        <taxon>Bacillati</taxon>
        <taxon>Bacillota</taxon>
        <taxon>Clostridia</taxon>
        <taxon>Eubacteriales</taxon>
        <taxon>Oscillospiraceae</taxon>
        <taxon>Solibaculum</taxon>
    </lineage>
</organism>
<evidence type="ECO:0000313" key="2">
    <source>
        <dbReference type="Proteomes" id="UP001489509"/>
    </source>
</evidence>
<proteinExistence type="predicted"/>
<evidence type="ECO:0000313" key="1">
    <source>
        <dbReference type="EMBL" id="MEQ2440990.1"/>
    </source>
</evidence>
<gene>
    <name evidence="1" type="ORF">WMO26_09150</name>
</gene>